<organism evidence="1 2">
    <name type="scientific">Halteria grandinella</name>
    <dbReference type="NCBI Taxonomy" id="5974"/>
    <lineage>
        <taxon>Eukaryota</taxon>
        <taxon>Sar</taxon>
        <taxon>Alveolata</taxon>
        <taxon>Ciliophora</taxon>
        <taxon>Intramacronucleata</taxon>
        <taxon>Spirotrichea</taxon>
        <taxon>Stichotrichia</taxon>
        <taxon>Sporadotrichida</taxon>
        <taxon>Halteriidae</taxon>
        <taxon>Halteria</taxon>
    </lineage>
</organism>
<reference evidence="1" key="1">
    <citation type="submission" date="2019-06" db="EMBL/GenBank/DDBJ databases">
        <authorList>
            <person name="Zheng W."/>
        </authorList>
    </citation>
    <scope>NUCLEOTIDE SEQUENCE</scope>
    <source>
        <strain evidence="1">QDHG01</strain>
    </source>
</reference>
<evidence type="ECO:0000313" key="2">
    <source>
        <dbReference type="Proteomes" id="UP000785679"/>
    </source>
</evidence>
<dbReference type="EMBL" id="RRYP01003215">
    <property type="protein sequence ID" value="TNV84017.1"/>
    <property type="molecule type" value="Genomic_DNA"/>
</dbReference>
<gene>
    <name evidence="1" type="ORF">FGO68_gene12642</name>
</gene>
<dbReference type="AlphaFoldDB" id="A0A8J8T6A3"/>
<accession>A0A8J8T6A3</accession>
<evidence type="ECO:0000313" key="1">
    <source>
        <dbReference type="EMBL" id="TNV84017.1"/>
    </source>
</evidence>
<keyword evidence="2" id="KW-1185">Reference proteome</keyword>
<comment type="caution">
    <text evidence="1">The sequence shown here is derived from an EMBL/GenBank/DDBJ whole genome shotgun (WGS) entry which is preliminary data.</text>
</comment>
<proteinExistence type="predicted"/>
<protein>
    <submittedName>
        <fullName evidence="1">Uncharacterized protein</fullName>
    </submittedName>
</protein>
<sequence length="924" mass="109082">MLLRNKRVIKMDDHHKILELCNPSYDTLDSGSGMFILTSNCLDSTTDTRFLQKQATFKSPVKPSHAIRQQNFIERFNSLQKQAMVSSSRQKQAILKPIVTPLNGFLKVAMPEQMFGKSNGETGYNSPQAGGGRKSIIKNSQFPLPQREEAKMVFSLGEQANASDAFFSFKAPYNLGVDPKMLTMKRKTTQSINEYHNPKRSSMDNYKKPLKLDRSKLSRFSQDLQREINQMQFPVIIEGELSIPIKWEQNDNMKNTEGLFQRKRLSEGNANRHIQQSPQQKLIKDRGIAKMTEMINNEAITSLNFINHAQKNYSRKGNYSVNSHEQNPLDLLNKTKNEIKNLSFRLEKMFKTGTGVKELEYSQVIEMYVLQDEAVYAKIKLFENASPIIFSIEPNGTIDLKIYASLTHREPKEHQHDKVFVNKTKFVINPKDPHFSHHHITSMTSSETHYLYLSFHSLLGCTFTIKLRPKLPQQPRSQRSSLDQPEIFRRESSLAEKLVKQYEESKAQKIQNPALSKVEQRKPSKQRTQVDFVQNNKATQQFWHEYQREKLKELNEVTNLKITLAQRKKEKLEELARYQHENRTLKWDSIKEAKRNRIQRYNETYKERMCCMVFIKLITIHTRLKKMSNDFHTIKQFKKEMLYKVITAYRMQAHYKAVIHHLAPTIELRLQKIIQHSNKYLHSTTIEHSSRRAGKTIKRFLRGVNKRNLLMDRCRFFYRKIVSIQRSYRSRVLSDKNRYMYIMYYWENLKVDMSKILLSDEKNQAAAKEVSIKVFKITDSLRERFINMYCDYCRLVFMLKFIQWRLQRLIYRRQEIRFDWTDEIPNIVEKIDKLENDLYGDLNPYAREIIMKNEGKTKSSMTTKLNMKKIKWHKDYSMVRRDKSDDSITHSVEVEDPGPCPAYLFMPTKVQLMKMILKAAYSEQ</sequence>
<dbReference type="Proteomes" id="UP000785679">
    <property type="component" value="Unassembled WGS sequence"/>
</dbReference>
<name>A0A8J8T6A3_HALGN</name>